<accession>W4K3E8</accession>
<sequence>MTDSVLQILQDLPKPPQEYLFKGVAVGYGMHHYWNTMATHSKKLPVFGRGLAQAHCQTSSRVTTGSYQKRV</sequence>
<dbReference type="Proteomes" id="UP000030671">
    <property type="component" value="Unassembled WGS sequence"/>
</dbReference>
<dbReference type="HOGENOM" id="CLU_2740331_0_0_1"/>
<gene>
    <name evidence="1" type="ORF">HETIRDRAFT_171624</name>
</gene>
<dbReference type="EMBL" id="KI925460">
    <property type="protein sequence ID" value="ETW79855.1"/>
    <property type="molecule type" value="Genomic_DNA"/>
</dbReference>
<dbReference type="InParanoid" id="W4K3E8"/>
<name>W4K3E8_HETIT</name>
<reference evidence="1 2" key="1">
    <citation type="journal article" date="2012" name="New Phytol.">
        <title>Insight into trade-off between wood decay and parasitism from the genome of a fungal forest pathogen.</title>
        <authorList>
            <person name="Olson A."/>
            <person name="Aerts A."/>
            <person name="Asiegbu F."/>
            <person name="Belbahri L."/>
            <person name="Bouzid O."/>
            <person name="Broberg A."/>
            <person name="Canback B."/>
            <person name="Coutinho P.M."/>
            <person name="Cullen D."/>
            <person name="Dalman K."/>
            <person name="Deflorio G."/>
            <person name="van Diepen L.T."/>
            <person name="Dunand C."/>
            <person name="Duplessis S."/>
            <person name="Durling M."/>
            <person name="Gonthier P."/>
            <person name="Grimwood J."/>
            <person name="Fossdal C.G."/>
            <person name="Hansson D."/>
            <person name="Henrissat B."/>
            <person name="Hietala A."/>
            <person name="Himmelstrand K."/>
            <person name="Hoffmeister D."/>
            <person name="Hogberg N."/>
            <person name="James T.Y."/>
            <person name="Karlsson M."/>
            <person name="Kohler A."/>
            <person name="Kues U."/>
            <person name="Lee Y.H."/>
            <person name="Lin Y.C."/>
            <person name="Lind M."/>
            <person name="Lindquist E."/>
            <person name="Lombard V."/>
            <person name="Lucas S."/>
            <person name="Lunden K."/>
            <person name="Morin E."/>
            <person name="Murat C."/>
            <person name="Park J."/>
            <person name="Raffaello T."/>
            <person name="Rouze P."/>
            <person name="Salamov A."/>
            <person name="Schmutz J."/>
            <person name="Solheim H."/>
            <person name="Stahlberg J."/>
            <person name="Velez H."/>
            <person name="de Vries R.P."/>
            <person name="Wiebenga A."/>
            <person name="Woodward S."/>
            <person name="Yakovlev I."/>
            <person name="Garbelotto M."/>
            <person name="Martin F."/>
            <person name="Grigoriev I.V."/>
            <person name="Stenlid J."/>
        </authorList>
    </citation>
    <scope>NUCLEOTIDE SEQUENCE [LARGE SCALE GENOMIC DNA]</scope>
    <source>
        <strain evidence="1 2">TC 32-1</strain>
    </source>
</reference>
<organism evidence="1 2">
    <name type="scientific">Heterobasidion irregulare (strain TC 32-1)</name>
    <dbReference type="NCBI Taxonomy" id="747525"/>
    <lineage>
        <taxon>Eukaryota</taxon>
        <taxon>Fungi</taxon>
        <taxon>Dikarya</taxon>
        <taxon>Basidiomycota</taxon>
        <taxon>Agaricomycotina</taxon>
        <taxon>Agaricomycetes</taxon>
        <taxon>Russulales</taxon>
        <taxon>Bondarzewiaceae</taxon>
        <taxon>Heterobasidion</taxon>
        <taxon>Heterobasidion annosum species complex</taxon>
    </lineage>
</organism>
<dbReference type="RefSeq" id="XP_009548397.1">
    <property type="nucleotide sequence ID" value="XM_009550102.1"/>
</dbReference>
<evidence type="ECO:0000313" key="1">
    <source>
        <dbReference type="EMBL" id="ETW79855.1"/>
    </source>
</evidence>
<proteinExistence type="predicted"/>
<dbReference type="KEGG" id="hir:HETIRDRAFT_171624"/>
<keyword evidence="2" id="KW-1185">Reference proteome</keyword>
<dbReference type="AlphaFoldDB" id="W4K3E8"/>
<protein>
    <submittedName>
        <fullName evidence="1">Uncharacterized protein</fullName>
    </submittedName>
</protein>
<evidence type="ECO:0000313" key="2">
    <source>
        <dbReference type="Proteomes" id="UP000030671"/>
    </source>
</evidence>
<dbReference type="GeneID" id="20668356"/>